<feature type="region of interest" description="Disordered" evidence="1">
    <location>
        <begin position="1"/>
        <end position="74"/>
    </location>
</feature>
<dbReference type="PANTHER" id="PTHR16461">
    <property type="entry name" value="TOLL-INTERACTING PROTEIN"/>
    <property type="match status" value="1"/>
</dbReference>
<feature type="region of interest" description="Disordered" evidence="1">
    <location>
        <begin position="148"/>
        <end position="179"/>
    </location>
</feature>
<evidence type="ECO:0000313" key="3">
    <source>
        <dbReference type="EMBL" id="KAG7092209.1"/>
    </source>
</evidence>
<dbReference type="EMBL" id="CM032185">
    <property type="protein sequence ID" value="KAG7092209.1"/>
    <property type="molecule type" value="Genomic_DNA"/>
</dbReference>
<dbReference type="PROSITE" id="PS51140">
    <property type="entry name" value="CUE"/>
    <property type="match status" value="1"/>
</dbReference>
<dbReference type="AlphaFoldDB" id="A0A9P7UUF2"/>
<feature type="compositionally biased region" description="Low complexity" evidence="1">
    <location>
        <begin position="287"/>
        <end position="296"/>
    </location>
</feature>
<feature type="compositionally biased region" description="Low complexity" evidence="1">
    <location>
        <begin position="1"/>
        <end position="12"/>
    </location>
</feature>
<reference evidence="3" key="1">
    <citation type="journal article" date="2021" name="Genome Biol. Evol.">
        <title>The assembled and annotated genome of the fairy-ring fungus Marasmius oreades.</title>
        <authorList>
            <person name="Hiltunen M."/>
            <person name="Ament-Velasquez S.L."/>
            <person name="Johannesson H."/>
        </authorList>
    </citation>
    <scope>NUCLEOTIDE SEQUENCE</scope>
    <source>
        <strain evidence="3">03SP1</strain>
    </source>
</reference>
<evidence type="ECO:0000256" key="1">
    <source>
        <dbReference type="SAM" id="MobiDB-lite"/>
    </source>
</evidence>
<dbReference type="GeneID" id="66077652"/>
<dbReference type="KEGG" id="more:E1B28_008576"/>
<dbReference type="GO" id="GO:0043130">
    <property type="term" value="F:ubiquitin binding"/>
    <property type="evidence" value="ECO:0007669"/>
    <property type="project" value="InterPro"/>
</dbReference>
<dbReference type="RefSeq" id="XP_043008679.1">
    <property type="nucleotide sequence ID" value="XM_043153395.1"/>
</dbReference>
<dbReference type="InterPro" id="IPR003892">
    <property type="entry name" value="CUE"/>
</dbReference>
<dbReference type="InterPro" id="IPR009060">
    <property type="entry name" value="UBA-like_sf"/>
</dbReference>
<dbReference type="Pfam" id="PF02845">
    <property type="entry name" value="CUE"/>
    <property type="match status" value="1"/>
</dbReference>
<accession>A0A9P7UUF2</accession>
<dbReference type="GO" id="GO:0006511">
    <property type="term" value="P:ubiquitin-dependent protein catabolic process"/>
    <property type="evidence" value="ECO:0007669"/>
    <property type="project" value="TreeGrafter"/>
</dbReference>
<comment type="caution">
    <text evidence="3">The sequence shown here is derived from an EMBL/GenBank/DDBJ whole genome shotgun (WGS) entry which is preliminary data.</text>
</comment>
<gene>
    <name evidence="3" type="ORF">E1B28_008576</name>
</gene>
<dbReference type="CDD" id="cd14279">
    <property type="entry name" value="CUE"/>
    <property type="match status" value="1"/>
</dbReference>
<feature type="compositionally biased region" description="Polar residues" evidence="1">
    <location>
        <begin position="30"/>
        <end position="54"/>
    </location>
</feature>
<feature type="region of interest" description="Disordered" evidence="1">
    <location>
        <begin position="205"/>
        <end position="355"/>
    </location>
</feature>
<name>A0A9P7UUF2_9AGAR</name>
<evidence type="ECO:0000259" key="2">
    <source>
        <dbReference type="PROSITE" id="PS51140"/>
    </source>
</evidence>
<dbReference type="GO" id="GO:0031624">
    <property type="term" value="F:ubiquitin conjugating enzyme binding"/>
    <property type="evidence" value="ECO:0007669"/>
    <property type="project" value="TreeGrafter"/>
</dbReference>
<dbReference type="Gene3D" id="1.10.8.10">
    <property type="entry name" value="DNA helicase RuvA subunit, C-terminal domain"/>
    <property type="match status" value="1"/>
</dbReference>
<feature type="domain" description="CUE" evidence="2">
    <location>
        <begin position="72"/>
        <end position="115"/>
    </location>
</feature>
<dbReference type="SMART" id="SM00546">
    <property type="entry name" value="CUE"/>
    <property type="match status" value="1"/>
</dbReference>
<dbReference type="OrthoDB" id="9942608at2759"/>
<evidence type="ECO:0000313" key="4">
    <source>
        <dbReference type="Proteomes" id="UP001049176"/>
    </source>
</evidence>
<dbReference type="GO" id="GO:0005737">
    <property type="term" value="C:cytoplasm"/>
    <property type="evidence" value="ECO:0007669"/>
    <property type="project" value="TreeGrafter"/>
</dbReference>
<organism evidence="3 4">
    <name type="scientific">Marasmius oreades</name>
    <name type="common">fairy-ring Marasmius</name>
    <dbReference type="NCBI Taxonomy" id="181124"/>
    <lineage>
        <taxon>Eukaryota</taxon>
        <taxon>Fungi</taxon>
        <taxon>Dikarya</taxon>
        <taxon>Basidiomycota</taxon>
        <taxon>Agaricomycotina</taxon>
        <taxon>Agaricomycetes</taxon>
        <taxon>Agaricomycetidae</taxon>
        <taxon>Agaricales</taxon>
        <taxon>Marasmiineae</taxon>
        <taxon>Marasmiaceae</taxon>
        <taxon>Marasmius</taxon>
    </lineage>
</organism>
<feature type="compositionally biased region" description="Polar residues" evidence="1">
    <location>
        <begin position="264"/>
        <end position="282"/>
    </location>
</feature>
<proteinExistence type="predicted"/>
<feature type="compositionally biased region" description="Low complexity" evidence="1">
    <location>
        <begin position="234"/>
        <end position="256"/>
    </location>
</feature>
<dbReference type="SUPFAM" id="SSF46934">
    <property type="entry name" value="UBA-like"/>
    <property type="match status" value="1"/>
</dbReference>
<protein>
    <recommendedName>
        <fullName evidence="2">CUE domain-containing protein</fullName>
    </recommendedName>
</protein>
<feature type="compositionally biased region" description="Low complexity" evidence="1">
    <location>
        <begin position="211"/>
        <end position="221"/>
    </location>
</feature>
<keyword evidence="4" id="KW-1185">Reference proteome</keyword>
<dbReference type="Proteomes" id="UP001049176">
    <property type="component" value="Chromosome 5"/>
</dbReference>
<sequence length="355" mass="38606">MTTSTAPATSPTDIQESRNTEATPEDTLRTPASSLSPATPGNTITTSPLNTDTTAMPEPSPRNQTSDVVDVPSDPRIAPLKAMFPDFDDAVLSSVLDSVGGDQDAAIDTLLGMSDPNYMSEARPREPVISQTELDEQFARQLYIQDEQRQRTRWEAQQRPPPVRQSSQHAGEKDVMTEVSEQFKQITETGRKTFGNIMSKVKAKISEYDQQRQSQGQPSSQAYHGPAVGGDSYPQQPNDPQHQPYQHPPQSQAQQPAFYDPNALSPTNHDPSERISSASSQEPRGYDASSADLPSTATPPPPSTGSGIGLDTGKLGLLPKRPVSLLPQANQTSKPADEDDLEYVENPFEDKPAKK</sequence>
<dbReference type="PANTHER" id="PTHR16461:SF5">
    <property type="entry name" value="TOLL-INTERACTING PROTEIN"/>
    <property type="match status" value="1"/>
</dbReference>